<feature type="domain" description="C2" evidence="10">
    <location>
        <begin position="1950"/>
        <end position="2085"/>
    </location>
</feature>
<dbReference type="CDD" id="cd00038">
    <property type="entry name" value="CAP_ED"/>
    <property type="match status" value="3"/>
</dbReference>
<keyword evidence="3 9" id="KW-0812">Transmembrane</keyword>
<dbReference type="InterPro" id="IPR000595">
    <property type="entry name" value="cNMP-bd_dom"/>
</dbReference>
<feature type="domain" description="Cyclic nucleotide-binding" evidence="11">
    <location>
        <begin position="815"/>
        <end position="930"/>
    </location>
</feature>
<keyword evidence="7" id="KW-1071">Ligand-gated ion channel</keyword>
<dbReference type="SMART" id="SM00100">
    <property type="entry name" value="cNMP"/>
    <property type="match status" value="3"/>
</dbReference>
<evidence type="ECO:0000256" key="5">
    <source>
        <dbReference type="ARBA" id="ARBA00023065"/>
    </source>
</evidence>
<dbReference type="InterPro" id="IPR035892">
    <property type="entry name" value="C2_domain_sf"/>
</dbReference>
<evidence type="ECO:0000256" key="4">
    <source>
        <dbReference type="ARBA" id="ARBA00022989"/>
    </source>
</evidence>
<dbReference type="InterPro" id="IPR018490">
    <property type="entry name" value="cNMP-bd_dom_sf"/>
</dbReference>
<feature type="transmembrane region" description="Helical" evidence="9">
    <location>
        <begin position="249"/>
        <end position="273"/>
    </location>
</feature>
<dbReference type="Gene3D" id="2.60.40.150">
    <property type="entry name" value="C2 domain"/>
    <property type="match status" value="1"/>
</dbReference>
<evidence type="ECO:0008006" key="14">
    <source>
        <dbReference type="Google" id="ProtNLM"/>
    </source>
</evidence>
<evidence type="ECO:0000256" key="3">
    <source>
        <dbReference type="ARBA" id="ARBA00022692"/>
    </source>
</evidence>
<dbReference type="Gene3D" id="1.10.287.70">
    <property type="match status" value="4"/>
</dbReference>
<feature type="domain" description="Cyclic nucleotide-binding" evidence="11">
    <location>
        <begin position="1364"/>
        <end position="1453"/>
    </location>
</feature>
<dbReference type="PANTHER" id="PTHR45638:SF11">
    <property type="entry name" value="CYCLIC NUCLEOTIDE-GATED CATION CHANNEL SUBUNIT A"/>
    <property type="match status" value="1"/>
</dbReference>
<organism evidence="12 13">
    <name type="scientific">Pelagomonas calceolata</name>
    <dbReference type="NCBI Taxonomy" id="35677"/>
    <lineage>
        <taxon>Eukaryota</taxon>
        <taxon>Sar</taxon>
        <taxon>Stramenopiles</taxon>
        <taxon>Ochrophyta</taxon>
        <taxon>Pelagophyceae</taxon>
        <taxon>Pelagomonadales</taxon>
        <taxon>Pelagomonadaceae</taxon>
        <taxon>Pelagomonas</taxon>
    </lineage>
</organism>
<dbReference type="SUPFAM" id="SSF49562">
    <property type="entry name" value="C2 domain (Calcium/lipid-binding domain, CaLB)"/>
    <property type="match status" value="1"/>
</dbReference>
<dbReference type="PROSITE" id="PS50004">
    <property type="entry name" value="C2"/>
    <property type="match status" value="1"/>
</dbReference>
<feature type="transmembrane region" description="Helical" evidence="9">
    <location>
        <begin position="1250"/>
        <end position="1271"/>
    </location>
</feature>
<dbReference type="GO" id="GO:0005267">
    <property type="term" value="F:potassium channel activity"/>
    <property type="evidence" value="ECO:0007669"/>
    <property type="project" value="InterPro"/>
</dbReference>
<dbReference type="InterPro" id="IPR014710">
    <property type="entry name" value="RmlC-like_jellyroll"/>
</dbReference>
<evidence type="ECO:0000256" key="7">
    <source>
        <dbReference type="ARBA" id="ARBA00023286"/>
    </source>
</evidence>
<feature type="transmembrane region" description="Helical" evidence="9">
    <location>
        <begin position="977"/>
        <end position="997"/>
    </location>
</feature>
<dbReference type="PANTHER" id="PTHR45638">
    <property type="entry name" value="CYCLIC NUCLEOTIDE-GATED CATION CHANNEL SUBUNIT A"/>
    <property type="match status" value="1"/>
</dbReference>
<keyword evidence="4 9" id="KW-1133">Transmembrane helix</keyword>
<feature type="domain" description="Cyclic nucleotide-binding" evidence="11">
    <location>
        <begin position="1892"/>
        <end position="1964"/>
    </location>
</feature>
<dbReference type="EMBL" id="CAKKNE010000001">
    <property type="protein sequence ID" value="CAH0365767.1"/>
    <property type="molecule type" value="Genomic_DNA"/>
</dbReference>
<feature type="transmembrane region" description="Helical" evidence="9">
    <location>
        <begin position="1663"/>
        <end position="1685"/>
    </location>
</feature>
<dbReference type="OrthoDB" id="421226at2759"/>
<evidence type="ECO:0000256" key="2">
    <source>
        <dbReference type="ARBA" id="ARBA00022448"/>
    </source>
</evidence>
<feature type="transmembrane region" description="Helical" evidence="9">
    <location>
        <begin position="1056"/>
        <end position="1073"/>
    </location>
</feature>
<feature type="transmembrane region" description="Helical" evidence="9">
    <location>
        <begin position="1787"/>
        <end position="1813"/>
    </location>
</feature>
<dbReference type="Pfam" id="PF00168">
    <property type="entry name" value="C2"/>
    <property type="match status" value="1"/>
</dbReference>
<dbReference type="Pfam" id="PF00027">
    <property type="entry name" value="cNMP_binding"/>
    <property type="match status" value="2"/>
</dbReference>
<evidence type="ECO:0000256" key="9">
    <source>
        <dbReference type="SAM" id="Phobius"/>
    </source>
</evidence>
<feature type="domain" description="Cyclic nucleotide-binding" evidence="11">
    <location>
        <begin position="375"/>
        <end position="436"/>
    </location>
</feature>
<evidence type="ECO:0000259" key="11">
    <source>
        <dbReference type="PROSITE" id="PS50042"/>
    </source>
</evidence>
<feature type="transmembrane region" description="Helical" evidence="9">
    <location>
        <begin position="1760"/>
        <end position="1781"/>
    </location>
</feature>
<gene>
    <name evidence="12" type="ORF">PECAL_1P22220</name>
</gene>
<comment type="caution">
    <text evidence="12">The sequence shown here is derived from an EMBL/GenBank/DDBJ whole genome shotgun (WGS) entry which is preliminary data.</text>
</comment>
<feature type="transmembrane region" description="Helical" evidence="9">
    <location>
        <begin position="159"/>
        <end position="180"/>
    </location>
</feature>
<keyword evidence="5" id="KW-0406">Ion transport</keyword>
<dbReference type="Gene3D" id="2.60.120.10">
    <property type="entry name" value="Jelly Rolls"/>
    <property type="match status" value="3"/>
</dbReference>
<dbReference type="InterPro" id="IPR000008">
    <property type="entry name" value="C2_dom"/>
</dbReference>
<protein>
    <recommendedName>
        <fullName evidence="14">Cyclic nucleotide-binding domain-containing protein</fullName>
    </recommendedName>
</protein>
<dbReference type="GO" id="GO:0005221">
    <property type="term" value="F:intracellularly cyclic nucleotide-activated monoatomic cation channel activity"/>
    <property type="evidence" value="ECO:0007669"/>
    <property type="project" value="InterPro"/>
</dbReference>
<proteinExistence type="predicted"/>
<dbReference type="GO" id="GO:0044877">
    <property type="term" value="F:protein-containing complex binding"/>
    <property type="evidence" value="ECO:0007669"/>
    <property type="project" value="TreeGrafter"/>
</dbReference>
<dbReference type="Proteomes" id="UP000789595">
    <property type="component" value="Unassembled WGS sequence"/>
</dbReference>
<evidence type="ECO:0000259" key="10">
    <source>
        <dbReference type="PROSITE" id="PS50004"/>
    </source>
</evidence>
<dbReference type="SUPFAM" id="SSF51206">
    <property type="entry name" value="cAMP-binding domain-like"/>
    <property type="match status" value="4"/>
</dbReference>
<sequence>MFVVIFYNCNLTPVSITAPPAADIFRRLRRVDFAIDVLFLVDTLLGFCCAFHDPHTKELVAQRKGIRDAYLQSARLKLNLLAVSPLLTLPNPLSSLFGGGACKVLFKGSSKRISRKTCLKAARLTRSSRIFLFFAQLEAVRKILEDQKLLVMNGAAFRMLQIIVSLIFMCSFCGGFYFFLACNDPSPDKQPKCGYGTSTTWVGADAVFQSGRTSWDAIIARAFHFCVQTLFTIGYGDSVAPVSEVELKFAVALMLAGAVVYALVIANMTSVLANANVLYARHVDELAAVTQVVDDRDLPEGLRQRIKLEFEYVWAKQFGVPDRHLLRGLPAALRDELAAPVVDHLTKVPFFDPNHRNGSDALARAVARGCKIRVYVPRSTIFAARERRRELVIVRAGAAYVFRDGRRRPSAVLREGDFVGDVQFLFDARHPVSVRTGAQVCEVFVWTPDVLGDEVIREDAAPVRATLEAYQRRLEAWSRGRVDEASLQHARPTLVQQAPSTKRRYQIGTYDHIRGAWEPCLFAAVFFSFLVVPLRSVLYCTDWRSRAFDPTLVIEYALDVVFLMDMYLRLYHMEAPEVYKNSVRFKVDVVANVPYVILAPLLNHPQRYAMLRYPHLLRGFNLKTYLIQIRDYLEVKHSIMIRDKTITIFQRTYETVFLIHGMACFWAILKSHGRDGRTFSSSYVRSVYYALVMSTTVGYGDVAPTTVSETWFAVVAGAVGATCFAGVVANITSFVHSVDISEDNLAHKRCVLKTFCEERNLSPSLKDDVKQYLDYVEHEKGGLDDLKLINQSLSDHTRDDVALYMAHRPILACPVFRGLEGGFIRRITLELVSHFYSRGTQVVRQNQGSDGAFFIACGDVDISIDDDTIAALASPGCVAEGALLSDSNMPYAATCASYCELWFLSRLRFDATLESYPDARAEITKTLPKRVKTYKKRSKRTISRPTGLVVNPVVVSRVAQSRLPRGVVHPDRIFMKAWAFLLLFFVVWNVFWVPFRACFTRGVAFDANLVGLFVVDYLGDAVFLTDIVLRSCCVAFYEGDALITRRRRIWENYASLYRHVFASLPFDVLYFISGKSPLQTLALWRLPKLVRLMDAPALSKRCEDILQESGVRVNKNVVRLGRLVGAVVVTAHLFGSAFYALASLQSDACARYASNDADVYCRTWAMAHPFDQQGFWPPNLLDVRWRSHITFENPLRLNTSTPIAFGAWGARRPHELRLTDTIIRRRYVNALYWGCATITTVGYGDVAPSSLYEVGFAIACIVVAVVVYTLVIANLEDIVANLDVTSTLYALKREKVKQWCLRSSLPGKLSTQVADYYDKLWAQQKGVKGTAVLAMLPENLRSRVALELCGDALRSIPCCRGRALEDLALKLRLDLYAPGSYLFRAGECAARLFVVAAGGVALEDDDGAVLHTIERGLVGEAEFLLRRIHEVACISTDYAQIFDLSYGDLMAVLRFHKKWDEFRAYCVAHENTISGKSVGDGRGIRATDFHVRSAEKRRSRDASGSCVAHPASRFKRLWVVACLGLSLYSLVSAPFGVGFARRYSRTTCAMDAILFVFFSIDLGLNLAVFAVKRQGKVILERKVFRDLYVRTDFVYDLVSLLPLSLIVALSTPDVFAKKAYDPTIHALRLVQALRARRLPAYVDGAAAYLEERWQLNLSGDMTYLILLCASVLLMCHWLACALAYLGRYELWRAKASDQFAFWSLGNSKHDRAWRWYADEGLGCREYGREKRKHAANVWVCEAYPPNPALRIADASMYDRWLVAFYWAVYTCSTVGFGGVSLNSNAEKLLACLGMVLGAVVCDAGIAAVLTAVVEHKDHQHGTNRRRRECGRRMMAAARVPMEARMRVAAYFDYVDDDLHNLDDATVLDELNVALRRGILRHAAHAKLCDSLVHGGLEAGVVASMVHDMRPVVAAPGERILEAGQPDPAAYVFAAGRAHAVDDRGHEEYLSVGAILSNNEFRQVAKRVGVPTRRVTFHIERCRGLPPQASLLSRAAGASACDPFVEVTVVSKTVFGQSVKTCRTRVRRFSTDPLYDETFSLKAYHQTRTALVTVYNWARGVEGRRLGQVEVEVQEPRNRRPRWHRLRDARGRRVGDVRLRVACDPLGEAEVSKTAEVTVVADGFCHLYELSFEAQANVKRYIRGLRLTLAKRLETLDDAPAVDWRPAAGALDALAPDPDLRPGGAPARGFEAYASEAFARRPSPVGLPSSRRNSFGDRATTRAPSVSFDHRRSRHSSAQSLRRQSSRLHHAGRVSPVS</sequence>
<dbReference type="SMART" id="SM00239">
    <property type="entry name" value="C2"/>
    <property type="match status" value="1"/>
</dbReference>
<evidence type="ECO:0000313" key="12">
    <source>
        <dbReference type="EMBL" id="CAH0365767.1"/>
    </source>
</evidence>
<dbReference type="SUPFAM" id="SSF81324">
    <property type="entry name" value="Voltage-gated potassium channels"/>
    <property type="match status" value="4"/>
</dbReference>
<reference evidence="12" key="1">
    <citation type="submission" date="2021-11" db="EMBL/GenBank/DDBJ databases">
        <authorList>
            <consortium name="Genoscope - CEA"/>
            <person name="William W."/>
        </authorList>
    </citation>
    <scope>NUCLEOTIDE SEQUENCE</scope>
</reference>
<dbReference type="GO" id="GO:0016020">
    <property type="term" value="C:membrane"/>
    <property type="evidence" value="ECO:0007669"/>
    <property type="project" value="UniProtKB-SubCell"/>
</dbReference>
<dbReference type="Pfam" id="PF00520">
    <property type="entry name" value="Ion_trans"/>
    <property type="match status" value="4"/>
</dbReference>
<keyword evidence="7" id="KW-0407">Ion channel</keyword>
<comment type="subcellular location">
    <subcellularLocation>
        <location evidence="1">Membrane</location>
        <topology evidence="1">Multi-pass membrane protein</topology>
    </subcellularLocation>
</comment>
<feature type="transmembrane region" description="Helical" evidence="9">
    <location>
        <begin position="1227"/>
        <end position="1244"/>
    </location>
</feature>
<dbReference type="InterPro" id="IPR050866">
    <property type="entry name" value="CNG_cation_channel"/>
</dbReference>
<evidence type="ECO:0000256" key="1">
    <source>
        <dbReference type="ARBA" id="ARBA00004141"/>
    </source>
</evidence>
<evidence type="ECO:0000256" key="6">
    <source>
        <dbReference type="ARBA" id="ARBA00023136"/>
    </source>
</evidence>
<dbReference type="Gene3D" id="1.10.287.630">
    <property type="entry name" value="Helix hairpin bin"/>
    <property type="match status" value="3"/>
</dbReference>
<dbReference type="InterPro" id="IPR005821">
    <property type="entry name" value="Ion_trans_dom"/>
</dbReference>
<keyword evidence="13" id="KW-1185">Reference proteome</keyword>
<accession>A0A8J2WRG7</accession>
<feature type="transmembrane region" description="Helical" evidence="9">
    <location>
        <begin position="1123"/>
        <end position="1142"/>
    </location>
</feature>
<dbReference type="PRINTS" id="PR01333">
    <property type="entry name" value="2POREKCHANEL"/>
</dbReference>
<name>A0A8J2WRG7_9STRA</name>
<feature type="transmembrane region" description="Helical" evidence="9">
    <location>
        <begin position="1552"/>
        <end position="1572"/>
    </location>
</feature>
<keyword evidence="6 9" id="KW-0472">Membrane</keyword>
<evidence type="ECO:0000313" key="13">
    <source>
        <dbReference type="Proteomes" id="UP000789595"/>
    </source>
</evidence>
<feature type="transmembrane region" description="Helical" evidence="9">
    <location>
        <begin position="1517"/>
        <end position="1540"/>
    </location>
</feature>
<dbReference type="PROSITE" id="PS50042">
    <property type="entry name" value="CNMP_BINDING_3"/>
    <property type="match status" value="4"/>
</dbReference>
<keyword evidence="2" id="KW-0813">Transport</keyword>
<feature type="region of interest" description="Disordered" evidence="8">
    <location>
        <begin position="2200"/>
        <end position="2257"/>
    </location>
</feature>
<dbReference type="InterPro" id="IPR003280">
    <property type="entry name" value="2pore_dom_K_chnl"/>
</dbReference>
<evidence type="ECO:0000256" key="8">
    <source>
        <dbReference type="SAM" id="MobiDB-lite"/>
    </source>
</evidence>